<dbReference type="Gene3D" id="1.10.260.40">
    <property type="entry name" value="lambda repressor-like DNA-binding domains"/>
    <property type="match status" value="1"/>
</dbReference>
<dbReference type="InterPro" id="IPR010982">
    <property type="entry name" value="Lambda_DNA-bd_dom_sf"/>
</dbReference>
<dbReference type="GO" id="GO:0001046">
    <property type="term" value="F:core promoter sequence-specific DNA binding"/>
    <property type="evidence" value="ECO:0007669"/>
    <property type="project" value="TreeGrafter"/>
</dbReference>
<protein>
    <submittedName>
        <fullName evidence="1">Transcriptional regulator</fullName>
    </submittedName>
</protein>
<dbReference type="AlphaFoldDB" id="A0A8J6T7R9"/>
<reference evidence="1 2" key="1">
    <citation type="submission" date="2020-08" db="EMBL/GenBank/DDBJ databases">
        <title>Bridging the membrane lipid divide: bacteria of the FCB group superphylum have the potential to synthesize archaeal ether lipids.</title>
        <authorList>
            <person name="Villanueva L."/>
            <person name="Von Meijenfeldt F.A.B."/>
            <person name="Westbye A.B."/>
            <person name="Yadav S."/>
            <person name="Hopmans E.C."/>
            <person name="Dutilh B.E."/>
            <person name="Sinninghe Damste J.S."/>
        </authorList>
    </citation>
    <scope>NUCLEOTIDE SEQUENCE [LARGE SCALE GENOMIC DNA]</scope>
    <source>
        <strain evidence="1">NIOZ-UU27</strain>
    </source>
</reference>
<evidence type="ECO:0000313" key="2">
    <source>
        <dbReference type="Proteomes" id="UP000650524"/>
    </source>
</evidence>
<dbReference type="InterPro" id="IPR039060">
    <property type="entry name" value="Antitox_HigA"/>
</dbReference>
<dbReference type="PANTHER" id="PTHR40455:SF1">
    <property type="entry name" value="ANTITOXIN HIGA"/>
    <property type="match status" value="1"/>
</dbReference>
<name>A0A8J6T7R9_9DELT</name>
<proteinExistence type="predicted"/>
<dbReference type="EMBL" id="JACNJD010000217">
    <property type="protein sequence ID" value="MBC8177549.1"/>
    <property type="molecule type" value="Genomic_DNA"/>
</dbReference>
<accession>A0A8J6T7R9</accession>
<gene>
    <name evidence="1" type="ORF">H8E19_09095</name>
</gene>
<dbReference type="PANTHER" id="PTHR40455">
    <property type="entry name" value="ANTITOXIN HIGA"/>
    <property type="match status" value="1"/>
</dbReference>
<dbReference type="Proteomes" id="UP000650524">
    <property type="component" value="Unassembled WGS sequence"/>
</dbReference>
<organism evidence="1 2">
    <name type="scientific">Candidatus Desulfacyla euxinica</name>
    <dbReference type="NCBI Taxonomy" id="2841693"/>
    <lineage>
        <taxon>Bacteria</taxon>
        <taxon>Deltaproteobacteria</taxon>
        <taxon>Candidatus Desulfacyla</taxon>
    </lineage>
</organism>
<comment type="caution">
    <text evidence="1">The sequence shown here is derived from an EMBL/GenBank/DDBJ whole genome shotgun (WGS) entry which is preliminary data.</text>
</comment>
<dbReference type="SUPFAM" id="SSF47413">
    <property type="entry name" value="lambda repressor-like DNA-binding domains"/>
    <property type="match status" value="1"/>
</dbReference>
<dbReference type="GO" id="GO:0006355">
    <property type="term" value="P:regulation of DNA-templated transcription"/>
    <property type="evidence" value="ECO:0007669"/>
    <property type="project" value="InterPro"/>
</dbReference>
<evidence type="ECO:0000313" key="1">
    <source>
        <dbReference type="EMBL" id="MBC8177549.1"/>
    </source>
</evidence>
<sequence length="409" mass="46776">MMNRLIKTEEDYEKALSRIEVLMGAKPDTPEMDELELLTALVEMYEDRHYLISPPDPVDAIKFRMEQLGFTQKDMVPFMGNKSKVSEVLNRKRPLTLAMMRALHEGLGISAEVLLKEPGAAFPESMPDIDWSRFPVVEMANRCWIPKLPDLKVRAEEVIRDFIEKAGGMESVSSAFLRQGKKGRYNAKTEPYAITAWFIRVLSLARQTPLRSEYVRGSLKLNTMREIARLSYFDNGPLLAKEYLDKQGIHLIVVSHLPKTYLDGAAMSMPDGTPIIGLTLRYDRIDHFWFCLLHELAHVVRHLSAAEPIIVDDLDLRGHDVEAEDKIENEADDLARNALISDRIWNKRPIGPKATTEKLYALAEKLKIHPAIIAGRIRFERNNYKLLSRQVGRKEVRKHFAQSCQEEAA</sequence>